<proteinExistence type="predicted"/>
<evidence type="ECO:0000313" key="1">
    <source>
        <dbReference type="EMBL" id="JAP11823.1"/>
    </source>
</evidence>
<dbReference type="EMBL" id="GEDG01030627">
    <property type="protein sequence ID" value="JAP11823.1"/>
    <property type="molecule type" value="Transcribed_RNA"/>
</dbReference>
<name>A0A0V0GUG8_SOLCH</name>
<reference evidence="1" key="1">
    <citation type="submission" date="2015-12" db="EMBL/GenBank/DDBJ databases">
        <title>Gene expression during late stages of embryo sac development: a critical building block for successful pollen-pistil interactions.</title>
        <authorList>
            <person name="Liu Y."/>
            <person name="Joly V."/>
            <person name="Sabar M."/>
            <person name="Matton D.P."/>
        </authorList>
    </citation>
    <scope>NUCLEOTIDE SEQUENCE</scope>
</reference>
<accession>A0A0V0GUG8</accession>
<sequence length="68" mass="7887">MTYSICHTNHVLETLFKTHLFLKEIVLKLLKTLLEISVSSQLKCENTYKLLWEILSSLITCVEMNSNS</sequence>
<organism evidence="1">
    <name type="scientific">Solanum chacoense</name>
    <name type="common">Chaco potato</name>
    <dbReference type="NCBI Taxonomy" id="4108"/>
    <lineage>
        <taxon>Eukaryota</taxon>
        <taxon>Viridiplantae</taxon>
        <taxon>Streptophyta</taxon>
        <taxon>Embryophyta</taxon>
        <taxon>Tracheophyta</taxon>
        <taxon>Spermatophyta</taxon>
        <taxon>Magnoliopsida</taxon>
        <taxon>eudicotyledons</taxon>
        <taxon>Gunneridae</taxon>
        <taxon>Pentapetalae</taxon>
        <taxon>asterids</taxon>
        <taxon>lamiids</taxon>
        <taxon>Solanales</taxon>
        <taxon>Solanaceae</taxon>
        <taxon>Solanoideae</taxon>
        <taxon>Solaneae</taxon>
        <taxon>Solanum</taxon>
    </lineage>
</organism>
<dbReference type="AlphaFoldDB" id="A0A0V0GUG8"/>
<protein>
    <submittedName>
        <fullName evidence="1">Putative ovule protein</fullName>
    </submittedName>
</protein>